<dbReference type="EMBL" id="JBHSJF010000008">
    <property type="protein sequence ID" value="MFC5069553.1"/>
    <property type="molecule type" value="Genomic_DNA"/>
</dbReference>
<keyword evidence="3" id="KW-1185">Reference proteome</keyword>
<dbReference type="PANTHER" id="PTHR47377">
    <property type="entry name" value="RHODANESE-LIKE DOMAIN-CONTAINING PROTEIN 4, CHLOROPLASTIC"/>
    <property type="match status" value="1"/>
</dbReference>
<name>A0ABV9Z6N9_9HYPH</name>
<dbReference type="Pfam" id="PF00581">
    <property type="entry name" value="Rhodanese"/>
    <property type="match status" value="1"/>
</dbReference>
<dbReference type="RefSeq" id="WP_114956416.1">
    <property type="nucleotide sequence ID" value="NZ_JBHSJF010000008.1"/>
</dbReference>
<gene>
    <name evidence="2" type="ORF">ACFPFW_16160</name>
</gene>
<organism evidence="2 3">
    <name type="scientific">Flaviflagellibacter deserti</name>
    <dbReference type="NCBI Taxonomy" id="2267266"/>
    <lineage>
        <taxon>Bacteria</taxon>
        <taxon>Pseudomonadati</taxon>
        <taxon>Pseudomonadota</taxon>
        <taxon>Alphaproteobacteria</taxon>
        <taxon>Hyphomicrobiales</taxon>
        <taxon>Flaviflagellibacter</taxon>
    </lineage>
</organism>
<feature type="domain" description="Rhodanese" evidence="1">
    <location>
        <begin position="24"/>
        <end position="134"/>
    </location>
</feature>
<dbReference type="InterPro" id="IPR001763">
    <property type="entry name" value="Rhodanese-like_dom"/>
</dbReference>
<dbReference type="PANTHER" id="PTHR47377:SF1">
    <property type="entry name" value="RHODANESE-LIKE DOMAIN-CONTAINING PROTEIN 4, CHLOROPLASTIC"/>
    <property type="match status" value="1"/>
</dbReference>
<reference evidence="3" key="1">
    <citation type="journal article" date="2019" name="Int. J. Syst. Evol. Microbiol.">
        <title>The Global Catalogue of Microorganisms (GCM) 10K type strain sequencing project: providing services to taxonomists for standard genome sequencing and annotation.</title>
        <authorList>
            <consortium name="The Broad Institute Genomics Platform"/>
            <consortium name="The Broad Institute Genome Sequencing Center for Infectious Disease"/>
            <person name="Wu L."/>
            <person name="Ma J."/>
        </authorList>
    </citation>
    <scope>NUCLEOTIDE SEQUENCE [LARGE SCALE GENOMIC DNA]</scope>
    <source>
        <strain evidence="3">CGMCC 1.16444</strain>
    </source>
</reference>
<evidence type="ECO:0000313" key="2">
    <source>
        <dbReference type="EMBL" id="MFC5069553.1"/>
    </source>
</evidence>
<dbReference type="SUPFAM" id="SSF52821">
    <property type="entry name" value="Rhodanese/Cell cycle control phosphatase"/>
    <property type="match status" value="1"/>
</dbReference>
<protein>
    <submittedName>
        <fullName evidence="2">Rhodanese-like domain-containing protein</fullName>
    </submittedName>
</protein>
<dbReference type="Proteomes" id="UP001595796">
    <property type="component" value="Unassembled WGS sequence"/>
</dbReference>
<evidence type="ECO:0000259" key="1">
    <source>
        <dbReference type="PROSITE" id="PS50206"/>
    </source>
</evidence>
<dbReference type="InterPro" id="IPR044240">
    <property type="entry name" value="STR4-like"/>
</dbReference>
<dbReference type="InterPro" id="IPR036873">
    <property type="entry name" value="Rhodanese-like_dom_sf"/>
</dbReference>
<comment type="caution">
    <text evidence="2">The sequence shown here is derived from an EMBL/GenBank/DDBJ whole genome shotgun (WGS) entry which is preliminary data.</text>
</comment>
<accession>A0ABV9Z6N9</accession>
<evidence type="ECO:0000313" key="3">
    <source>
        <dbReference type="Proteomes" id="UP001595796"/>
    </source>
</evidence>
<sequence>MDQDHNPGHAGNVDAPSAYQDLARTREAQLVDVRTRAEWSFVGIPDLGGMGKEPILLEWQVWPTMQVVGDFLDRLAAELASRGLDEKTPLYFLCRSGVRSSAAAVAAVGAGFPNSFNISGGFEGPLNDDRHRGAVVGWKASELPWIQS</sequence>
<dbReference type="Gene3D" id="3.40.250.10">
    <property type="entry name" value="Rhodanese-like domain"/>
    <property type="match status" value="1"/>
</dbReference>
<dbReference type="PROSITE" id="PS50206">
    <property type="entry name" value="RHODANESE_3"/>
    <property type="match status" value="1"/>
</dbReference>
<dbReference type="SMART" id="SM00450">
    <property type="entry name" value="RHOD"/>
    <property type="match status" value="1"/>
</dbReference>
<proteinExistence type="predicted"/>